<dbReference type="GO" id="GO:0005525">
    <property type="term" value="F:GTP binding"/>
    <property type="evidence" value="ECO:0007669"/>
    <property type="project" value="UniProtKB-KW"/>
</dbReference>
<evidence type="ECO:0000256" key="2">
    <source>
        <dbReference type="ARBA" id="ARBA00022741"/>
    </source>
</evidence>
<dbReference type="Proteomes" id="UP000887574">
    <property type="component" value="Unplaced"/>
</dbReference>
<dbReference type="AlphaFoldDB" id="A0A915D8N5"/>
<dbReference type="PANTHER" id="PTHR24072">
    <property type="entry name" value="RHO FAMILY GTPASE"/>
    <property type="match status" value="1"/>
</dbReference>
<dbReference type="SMART" id="SM00175">
    <property type="entry name" value="RAB"/>
    <property type="match status" value="1"/>
</dbReference>
<protein>
    <submittedName>
        <fullName evidence="5">Uncharacterized protein</fullName>
    </submittedName>
</protein>
<dbReference type="NCBIfam" id="TIGR00231">
    <property type="entry name" value="small_GTP"/>
    <property type="match status" value="1"/>
</dbReference>
<dbReference type="GO" id="GO:0007264">
    <property type="term" value="P:small GTPase-mediated signal transduction"/>
    <property type="evidence" value="ECO:0007669"/>
    <property type="project" value="InterPro"/>
</dbReference>
<dbReference type="WBParaSite" id="jg17300">
    <property type="protein sequence ID" value="jg17300"/>
    <property type="gene ID" value="jg17300"/>
</dbReference>
<dbReference type="GO" id="GO:0003924">
    <property type="term" value="F:GTPase activity"/>
    <property type="evidence" value="ECO:0007669"/>
    <property type="project" value="InterPro"/>
</dbReference>
<evidence type="ECO:0000256" key="3">
    <source>
        <dbReference type="ARBA" id="ARBA00023134"/>
    </source>
</evidence>
<dbReference type="InterPro" id="IPR001806">
    <property type="entry name" value="Small_GTPase"/>
</dbReference>
<sequence length="251" mass="28073">MYQKYGSYANKKEIRCVLVGDACVGKTSLIVAYTTNGFSDRYTPTAFDNFSVTVNVDEKPLRLELCDTAGRSEFDTIRPLSYADANVFLLCFSVAKPESLSAVFNRWLPELRAVSPSTPVILVGTQSDLRLNMGRVISGLPRSKGSDLVEWRTASRIASQFNADYLECSAITHHNLKEVFDLAILEGLNRKSPVINNEPKQKVNSPNKWILFQSSAEKQSEKTKSPSKKVTPPFKENSFFGLKKLVSIMKF</sequence>
<evidence type="ECO:0000256" key="1">
    <source>
        <dbReference type="ARBA" id="ARBA00010142"/>
    </source>
</evidence>
<evidence type="ECO:0000313" key="5">
    <source>
        <dbReference type="WBParaSite" id="jg17300"/>
    </source>
</evidence>
<accession>A0A915D8N5</accession>
<organism evidence="4 5">
    <name type="scientific">Ditylenchus dipsaci</name>
    <dbReference type="NCBI Taxonomy" id="166011"/>
    <lineage>
        <taxon>Eukaryota</taxon>
        <taxon>Metazoa</taxon>
        <taxon>Ecdysozoa</taxon>
        <taxon>Nematoda</taxon>
        <taxon>Chromadorea</taxon>
        <taxon>Rhabditida</taxon>
        <taxon>Tylenchina</taxon>
        <taxon>Tylenchomorpha</taxon>
        <taxon>Sphaerularioidea</taxon>
        <taxon>Anguinidae</taxon>
        <taxon>Anguininae</taxon>
        <taxon>Ditylenchus</taxon>
    </lineage>
</organism>
<name>A0A915D8N5_9BILA</name>
<dbReference type="Pfam" id="PF00071">
    <property type="entry name" value="Ras"/>
    <property type="match status" value="1"/>
</dbReference>
<dbReference type="InterPro" id="IPR003578">
    <property type="entry name" value="Small_GTPase_Rho"/>
</dbReference>
<dbReference type="SMART" id="SM00174">
    <property type="entry name" value="RHO"/>
    <property type="match status" value="1"/>
</dbReference>
<comment type="similarity">
    <text evidence="1">Belongs to the small GTPase superfamily. Rho family.</text>
</comment>
<dbReference type="PROSITE" id="PS51419">
    <property type="entry name" value="RAB"/>
    <property type="match status" value="1"/>
</dbReference>
<proteinExistence type="inferred from homology"/>
<dbReference type="InterPro" id="IPR005225">
    <property type="entry name" value="Small_GTP-bd"/>
</dbReference>
<dbReference type="SUPFAM" id="SSF52540">
    <property type="entry name" value="P-loop containing nucleoside triphosphate hydrolases"/>
    <property type="match status" value="1"/>
</dbReference>
<keyword evidence="3" id="KW-0342">GTP-binding</keyword>
<dbReference type="Gene3D" id="3.40.50.300">
    <property type="entry name" value="P-loop containing nucleotide triphosphate hydrolases"/>
    <property type="match status" value="1"/>
</dbReference>
<keyword evidence="2" id="KW-0547">Nucleotide-binding</keyword>
<evidence type="ECO:0000313" key="4">
    <source>
        <dbReference type="Proteomes" id="UP000887574"/>
    </source>
</evidence>
<dbReference type="SMART" id="SM00173">
    <property type="entry name" value="RAS"/>
    <property type="match status" value="1"/>
</dbReference>
<reference evidence="5" key="1">
    <citation type="submission" date="2022-11" db="UniProtKB">
        <authorList>
            <consortium name="WormBaseParasite"/>
        </authorList>
    </citation>
    <scope>IDENTIFICATION</scope>
</reference>
<keyword evidence="4" id="KW-1185">Reference proteome</keyword>
<dbReference type="PROSITE" id="PS51421">
    <property type="entry name" value="RAS"/>
    <property type="match status" value="1"/>
</dbReference>
<dbReference type="PROSITE" id="PS51420">
    <property type="entry name" value="RHO"/>
    <property type="match status" value="1"/>
</dbReference>
<dbReference type="FunFam" id="3.40.50.300:FF:001179">
    <property type="entry name" value="Rho family GTPase"/>
    <property type="match status" value="1"/>
</dbReference>
<dbReference type="InterPro" id="IPR027417">
    <property type="entry name" value="P-loop_NTPase"/>
</dbReference>
<dbReference type="PRINTS" id="PR00449">
    <property type="entry name" value="RASTRNSFRMNG"/>
</dbReference>